<comment type="subcellular location">
    <subcellularLocation>
        <location evidence="9">Early endosome membrane</location>
        <topology evidence="9">Single-pass type II membrane protein</topology>
    </subcellularLocation>
    <subcellularLocation>
        <location evidence="8">Late endosome membrane</location>
        <topology evidence="8">Single-pass type II membrane protein</topology>
    </subcellularLocation>
    <subcellularLocation>
        <location evidence="1">Lysosome lumen</location>
    </subcellularLocation>
</comment>
<evidence type="ECO:0000256" key="10">
    <source>
        <dbReference type="ARBA" id="ARBA00039059"/>
    </source>
</evidence>
<feature type="domain" description="PLD phosphodiesterase" evidence="14">
    <location>
        <begin position="226"/>
        <end position="253"/>
    </location>
</feature>
<dbReference type="InterPro" id="IPR050874">
    <property type="entry name" value="Diverse_PLD-related"/>
</dbReference>
<feature type="domain" description="PLD phosphodiesterase" evidence="14">
    <location>
        <begin position="441"/>
        <end position="467"/>
    </location>
</feature>
<dbReference type="GO" id="GO:0031902">
    <property type="term" value="C:late endosome membrane"/>
    <property type="evidence" value="ECO:0007669"/>
    <property type="project" value="UniProtKB-SubCell"/>
</dbReference>
<evidence type="ECO:0000259" key="14">
    <source>
        <dbReference type="PROSITE" id="PS50035"/>
    </source>
</evidence>
<dbReference type="InterPro" id="IPR001736">
    <property type="entry name" value="PLipase_D/transphosphatidylase"/>
</dbReference>
<dbReference type="Pfam" id="PF13918">
    <property type="entry name" value="PLDc_3"/>
    <property type="match status" value="1"/>
</dbReference>
<dbReference type="SUPFAM" id="SSF56024">
    <property type="entry name" value="Phospholipase D/nuclease"/>
    <property type="match status" value="2"/>
</dbReference>
<evidence type="ECO:0000256" key="13">
    <source>
        <dbReference type="SAM" id="Phobius"/>
    </source>
</evidence>
<dbReference type="PANTHER" id="PTHR10185:SF16">
    <property type="entry name" value="5'-3' EXONUCLEASE PLD3"/>
    <property type="match status" value="1"/>
</dbReference>
<dbReference type="RefSeq" id="XP_031746255.1">
    <property type="nucleotide sequence ID" value="XM_031890395.1"/>
</dbReference>
<sequence length="522" mass="59400">MVLRDFKQRSGTAELRSWAMIQRISGDAMNPKVEYKQIQSHDEAENQVLQHECHQAKAHKYYRCAVVIAIIITLLFCVLASQLLLFPLFSITSQTTTEIVLNKDIQCDDQCRFVLVESIPEGLVYDANATINPSIFQSWLNILTSAKSSVDIASFYWTLTNEDTQTQEPSAHQGELILQELLNLKQRGVSVRVAVNPPDSPLRAKDISALKDSGADVRVVDLPKLTDGVLHTKFWVVDSEHFYIGSANMDWRSLTQVKELGATIYNCSCLAEDLKKIFEAYWILGLPNATLPSPWPVNYSTPYNKDTPMQVMLNSTASQVYISSSPPPLSATGRTDDLQSIINIIDDAKKFVYISVMDYSPTEEFSHPRRYWPYIDNHLRKAVYERNVNVRLLISCWQNSRPSMFTFLRSLAALHSNKSHYNIEVKIFVVPATEVQKKIPYARVNHNKYMVTDRVAYIGTSNWSGDYFIHTAGSALIVNQTQSVGTSDTIQMQLQAVFERDWNSNYSRTFNTLSSWKEKCIF</sequence>
<keyword evidence="13" id="KW-1133">Transmembrane helix</keyword>
<dbReference type="GO" id="GO:0043202">
    <property type="term" value="C:lysosomal lumen"/>
    <property type="evidence" value="ECO:0007669"/>
    <property type="project" value="UniProtKB-SubCell"/>
</dbReference>
<keyword evidence="3" id="KW-0540">Nuclease</keyword>
<evidence type="ECO:0000256" key="6">
    <source>
        <dbReference type="ARBA" id="ARBA00022839"/>
    </source>
</evidence>
<protein>
    <recommendedName>
        <fullName evidence="11">5'-3' exonuclease PLD3</fullName>
        <ecNumber evidence="10">3.1.16.1</ecNumber>
    </recommendedName>
    <alternativeName>
        <fullName evidence="12">Phospholipase D3</fullName>
    </alternativeName>
</protein>
<accession>A0A8J1INB1</accession>
<comment type="similarity">
    <text evidence="2">Belongs to the phospholipase D family.</text>
</comment>
<feature type="transmembrane region" description="Helical" evidence="13">
    <location>
        <begin position="64"/>
        <end position="89"/>
    </location>
</feature>
<evidence type="ECO:0000256" key="3">
    <source>
        <dbReference type="ARBA" id="ARBA00022722"/>
    </source>
</evidence>
<dbReference type="PROSITE" id="PS50035">
    <property type="entry name" value="PLD"/>
    <property type="match status" value="2"/>
</dbReference>
<dbReference type="Proteomes" id="UP000008143">
    <property type="component" value="Chromosome 8"/>
</dbReference>
<dbReference type="InterPro" id="IPR032803">
    <property type="entry name" value="PLDc_3"/>
</dbReference>
<dbReference type="OrthoDB" id="1923775at2759"/>
<evidence type="ECO:0000256" key="11">
    <source>
        <dbReference type="ARBA" id="ARBA00039647"/>
    </source>
</evidence>
<keyword evidence="13" id="KW-0812">Transmembrane</keyword>
<dbReference type="Gene3D" id="3.30.870.10">
    <property type="entry name" value="Endonuclease Chain A"/>
    <property type="match status" value="2"/>
</dbReference>
<keyword evidence="6" id="KW-0269">Exonuclease</keyword>
<proteinExistence type="inferred from homology"/>
<dbReference type="OMA" id="RDNHTHF"/>
<dbReference type="AlphaFoldDB" id="A0A8J1INB1"/>
<dbReference type="GeneID" id="496432"/>
<gene>
    <name evidence="16 17" type="primary">pld3</name>
</gene>
<keyword evidence="5" id="KW-0378">Hydrolase</keyword>
<evidence type="ECO:0000256" key="5">
    <source>
        <dbReference type="ARBA" id="ARBA00022801"/>
    </source>
</evidence>
<evidence type="ECO:0000256" key="4">
    <source>
        <dbReference type="ARBA" id="ARBA00022737"/>
    </source>
</evidence>
<dbReference type="SMART" id="SM00155">
    <property type="entry name" value="PLDc"/>
    <property type="match status" value="2"/>
</dbReference>
<dbReference type="CTD" id="23646"/>
<name>A0A8J1INB1_XENTR</name>
<evidence type="ECO:0000313" key="15">
    <source>
        <dbReference type="Proteomes" id="UP000008143"/>
    </source>
</evidence>
<evidence type="ECO:0000313" key="17">
    <source>
        <dbReference type="Xenbase" id="XB-GENE-1006824"/>
    </source>
</evidence>
<keyword evidence="13" id="KW-0472">Membrane</keyword>
<dbReference type="EC" id="3.1.16.1" evidence="10"/>
<keyword evidence="15" id="KW-1185">Reference proteome</keyword>
<evidence type="ECO:0000313" key="16">
    <source>
        <dbReference type="RefSeq" id="XP_031746255.1"/>
    </source>
</evidence>
<keyword evidence="4" id="KW-0677">Repeat</keyword>
<dbReference type="PANTHER" id="PTHR10185">
    <property type="entry name" value="PHOSPHOLIPASE D - RELATED"/>
    <property type="match status" value="1"/>
</dbReference>
<dbReference type="AGR" id="Xenbase:XB-GENE-1006824"/>
<reference evidence="16" key="1">
    <citation type="submission" date="2025-08" db="UniProtKB">
        <authorList>
            <consortium name="RefSeq"/>
        </authorList>
    </citation>
    <scope>IDENTIFICATION</scope>
    <source>
        <strain evidence="16">Nigerian</strain>
        <tissue evidence="16">Liver and blood</tissue>
    </source>
</reference>
<dbReference type="GO" id="GO:0004527">
    <property type="term" value="F:exonuclease activity"/>
    <property type="evidence" value="ECO:0007669"/>
    <property type="project" value="UniProtKB-KW"/>
</dbReference>
<comment type="catalytic activity">
    <reaction evidence="7">
        <text>Exonucleolytic cleavage in the 5'- to 3'-direction to yield nucleoside 3'-phosphates.</text>
        <dbReference type="EC" id="3.1.16.1"/>
    </reaction>
</comment>
<evidence type="ECO:0000256" key="12">
    <source>
        <dbReference type="ARBA" id="ARBA00041681"/>
    </source>
</evidence>
<evidence type="ECO:0000256" key="7">
    <source>
        <dbReference type="ARBA" id="ARBA00035759"/>
    </source>
</evidence>
<dbReference type="GO" id="GO:0031901">
    <property type="term" value="C:early endosome membrane"/>
    <property type="evidence" value="ECO:0007669"/>
    <property type="project" value="UniProtKB-SubCell"/>
</dbReference>
<evidence type="ECO:0000256" key="1">
    <source>
        <dbReference type="ARBA" id="ARBA00004227"/>
    </source>
</evidence>
<dbReference type="Xenbase" id="XB-GENE-1006824">
    <property type="gene designation" value="pld3"/>
</dbReference>
<evidence type="ECO:0000256" key="9">
    <source>
        <dbReference type="ARBA" id="ARBA00037858"/>
    </source>
</evidence>
<dbReference type="CDD" id="cd09144">
    <property type="entry name" value="PLDc_vPLD3_1"/>
    <property type="match status" value="1"/>
</dbReference>
<evidence type="ECO:0000256" key="2">
    <source>
        <dbReference type="ARBA" id="ARBA00008664"/>
    </source>
</evidence>
<organism evidence="15 16">
    <name type="scientific">Xenopus tropicalis</name>
    <name type="common">Western clawed frog</name>
    <name type="synonym">Silurana tropicalis</name>
    <dbReference type="NCBI Taxonomy" id="8364"/>
    <lineage>
        <taxon>Eukaryota</taxon>
        <taxon>Metazoa</taxon>
        <taxon>Chordata</taxon>
        <taxon>Craniata</taxon>
        <taxon>Vertebrata</taxon>
        <taxon>Euteleostomi</taxon>
        <taxon>Amphibia</taxon>
        <taxon>Batrachia</taxon>
        <taxon>Anura</taxon>
        <taxon>Pipoidea</taxon>
        <taxon>Pipidae</taxon>
        <taxon>Xenopodinae</taxon>
        <taxon>Xenopus</taxon>
        <taxon>Silurana</taxon>
    </lineage>
</organism>
<evidence type="ECO:0000256" key="8">
    <source>
        <dbReference type="ARBA" id="ARBA00037797"/>
    </source>
</evidence>